<reference evidence="14 15" key="1">
    <citation type="submission" date="2019-08" db="EMBL/GenBank/DDBJ databases">
        <title>Marinobacter ZYF650 sp. nov., a marine bacterium isolated from seawater of the Mariana trench.</title>
        <authorList>
            <person name="Ahmad W."/>
        </authorList>
    </citation>
    <scope>NUCLEOTIDE SEQUENCE [LARGE SCALE GENOMIC DNA]</scope>
    <source>
        <strain evidence="14 15">ZYF650</strain>
    </source>
</reference>
<comment type="catalytic activity">
    <reaction evidence="10 11">
        <text>L-threonyl-[protein] + FAD = FMN-L-threonyl-[protein] + AMP + H(+)</text>
        <dbReference type="Rhea" id="RHEA:36847"/>
        <dbReference type="Rhea" id="RHEA-COMP:11060"/>
        <dbReference type="Rhea" id="RHEA-COMP:11061"/>
        <dbReference type="ChEBI" id="CHEBI:15378"/>
        <dbReference type="ChEBI" id="CHEBI:30013"/>
        <dbReference type="ChEBI" id="CHEBI:57692"/>
        <dbReference type="ChEBI" id="CHEBI:74257"/>
        <dbReference type="ChEBI" id="CHEBI:456215"/>
        <dbReference type="EC" id="2.7.1.180"/>
    </reaction>
</comment>
<evidence type="ECO:0000256" key="7">
    <source>
        <dbReference type="ARBA" id="ARBA00022827"/>
    </source>
</evidence>
<keyword evidence="4 11" id="KW-0285">Flavoprotein</keyword>
<comment type="caution">
    <text evidence="14">The sequence shown here is derived from an EMBL/GenBank/DDBJ whole genome shotgun (WGS) entry which is preliminary data.</text>
</comment>
<dbReference type="InterPro" id="IPR003374">
    <property type="entry name" value="ApbE-like_sf"/>
</dbReference>
<dbReference type="SUPFAM" id="SSF143631">
    <property type="entry name" value="ApbE-like"/>
    <property type="match status" value="1"/>
</dbReference>
<feature type="binding site" evidence="12">
    <location>
        <position position="168"/>
    </location>
    <ligand>
        <name>Mg(2+)</name>
        <dbReference type="ChEBI" id="CHEBI:18420"/>
    </ligand>
</feature>
<evidence type="ECO:0000256" key="12">
    <source>
        <dbReference type="PIRSR" id="PIRSR006268-2"/>
    </source>
</evidence>
<feature type="binding site" evidence="12">
    <location>
        <position position="287"/>
    </location>
    <ligand>
        <name>Mg(2+)</name>
        <dbReference type="ChEBI" id="CHEBI:18420"/>
    </ligand>
</feature>
<evidence type="ECO:0000256" key="9">
    <source>
        <dbReference type="ARBA" id="ARBA00031306"/>
    </source>
</evidence>
<evidence type="ECO:0000313" key="15">
    <source>
        <dbReference type="Proteomes" id="UP000323161"/>
    </source>
</evidence>
<gene>
    <name evidence="14" type="ORF">FWJ25_00820</name>
</gene>
<comment type="cofactor">
    <cofactor evidence="12">
        <name>Mg(2+)</name>
        <dbReference type="ChEBI" id="CHEBI:18420"/>
    </cofactor>
    <cofactor evidence="12">
        <name>Mn(2+)</name>
        <dbReference type="ChEBI" id="CHEBI:29035"/>
    </cofactor>
    <text evidence="12">Magnesium. Can also use manganese.</text>
</comment>
<evidence type="ECO:0000256" key="2">
    <source>
        <dbReference type="ARBA" id="ARBA00011955"/>
    </source>
</evidence>
<dbReference type="PIRSF" id="PIRSF006268">
    <property type="entry name" value="ApbE"/>
    <property type="match status" value="1"/>
</dbReference>
<accession>A0A5B0VLZ9</accession>
<dbReference type="Proteomes" id="UP000323161">
    <property type="component" value="Unassembled WGS sequence"/>
</dbReference>
<evidence type="ECO:0000256" key="11">
    <source>
        <dbReference type="PIRNR" id="PIRNR006268"/>
    </source>
</evidence>
<dbReference type="GO" id="GO:0046872">
    <property type="term" value="F:metal ion binding"/>
    <property type="evidence" value="ECO:0007669"/>
    <property type="project" value="UniProtKB-UniRule"/>
</dbReference>
<dbReference type="RefSeq" id="WP_149598352.1">
    <property type="nucleotide sequence ID" value="NZ_VTUU01000001.1"/>
</dbReference>
<evidence type="ECO:0000256" key="6">
    <source>
        <dbReference type="ARBA" id="ARBA00022723"/>
    </source>
</evidence>
<evidence type="ECO:0000313" key="14">
    <source>
        <dbReference type="EMBL" id="KAA1175712.1"/>
    </source>
</evidence>
<keyword evidence="8 11" id="KW-0460">Magnesium</keyword>
<evidence type="ECO:0000256" key="4">
    <source>
        <dbReference type="ARBA" id="ARBA00022630"/>
    </source>
</evidence>
<keyword evidence="5 11" id="KW-0808">Transferase</keyword>
<dbReference type="PANTHER" id="PTHR30040:SF2">
    <property type="entry name" value="FAD:PROTEIN FMN TRANSFERASE"/>
    <property type="match status" value="1"/>
</dbReference>
<keyword evidence="7 11" id="KW-0274">FAD</keyword>
<dbReference type="Gene3D" id="3.10.520.10">
    <property type="entry name" value="ApbE-like domains"/>
    <property type="match status" value="1"/>
</dbReference>
<dbReference type="Pfam" id="PF02424">
    <property type="entry name" value="ApbE"/>
    <property type="match status" value="1"/>
</dbReference>
<evidence type="ECO:0000256" key="13">
    <source>
        <dbReference type="SAM" id="MobiDB-lite"/>
    </source>
</evidence>
<dbReference type="EMBL" id="VTUU01000001">
    <property type="protein sequence ID" value="KAA1175712.1"/>
    <property type="molecule type" value="Genomic_DNA"/>
</dbReference>
<feature type="region of interest" description="Disordered" evidence="13">
    <location>
        <begin position="1"/>
        <end position="25"/>
    </location>
</feature>
<keyword evidence="15" id="KW-1185">Reference proteome</keyword>
<dbReference type="InterPro" id="IPR024932">
    <property type="entry name" value="ApbE"/>
</dbReference>
<proteinExistence type="inferred from homology"/>
<evidence type="ECO:0000256" key="10">
    <source>
        <dbReference type="ARBA" id="ARBA00048540"/>
    </source>
</evidence>
<dbReference type="GO" id="GO:0016740">
    <property type="term" value="F:transferase activity"/>
    <property type="evidence" value="ECO:0007669"/>
    <property type="project" value="UniProtKB-UniRule"/>
</dbReference>
<name>A0A5B0VLZ9_9GAMM</name>
<sequence length="312" mass="34743">MTSITIAPADNPAKHPQPQLEGSGRNWQGRFKAMASPCEILMEGVSRAQAEEALRYAARETWRLEHKFSRYVEGNPVDRINRSHGKPVVVDDELSLMLDYAAQCFELSDRRFDITSGVLRRAWRFDGSDRLPEKSDTDNLLRLVGWNKLNWQRPTLTLPEGMEIDFGGIGKEYAVDRIVLDLNRSLPKGTSLLVNFGGDLACNGARTNGQAWVVGVEDHKKLSDSTETLSLRGGALATSGDSRRYLVKDGVRYGHILDPRTGWPVPEAPHSVTVAAPTCTLAGMLATFAMLQGSEAEEFLQQQQVQYWVQRS</sequence>
<protein>
    <recommendedName>
        <fullName evidence="3 11">FAD:protein FMN transferase</fullName>
        <ecNumber evidence="2 11">2.7.1.180</ecNumber>
    </recommendedName>
    <alternativeName>
        <fullName evidence="9 11">Flavin transferase</fullName>
    </alternativeName>
</protein>
<evidence type="ECO:0000256" key="3">
    <source>
        <dbReference type="ARBA" id="ARBA00016337"/>
    </source>
</evidence>
<dbReference type="EC" id="2.7.1.180" evidence="2 11"/>
<dbReference type="PANTHER" id="PTHR30040">
    <property type="entry name" value="THIAMINE BIOSYNTHESIS LIPOPROTEIN APBE"/>
    <property type="match status" value="1"/>
</dbReference>
<organism evidence="14 15">
    <name type="scientific">Marinobacter salinexigens</name>
    <dbReference type="NCBI Taxonomy" id="2919747"/>
    <lineage>
        <taxon>Bacteria</taxon>
        <taxon>Pseudomonadati</taxon>
        <taxon>Pseudomonadota</taxon>
        <taxon>Gammaproteobacteria</taxon>
        <taxon>Pseudomonadales</taxon>
        <taxon>Marinobacteraceae</taxon>
        <taxon>Marinobacter</taxon>
    </lineage>
</organism>
<keyword evidence="6 11" id="KW-0479">Metal-binding</keyword>
<evidence type="ECO:0000256" key="5">
    <source>
        <dbReference type="ARBA" id="ARBA00022679"/>
    </source>
</evidence>
<evidence type="ECO:0000256" key="8">
    <source>
        <dbReference type="ARBA" id="ARBA00022842"/>
    </source>
</evidence>
<dbReference type="AlphaFoldDB" id="A0A5B0VLZ9"/>
<comment type="similarity">
    <text evidence="1 11">Belongs to the ApbE family.</text>
</comment>
<evidence type="ECO:0000256" key="1">
    <source>
        <dbReference type="ARBA" id="ARBA00008282"/>
    </source>
</evidence>